<name>A0AAN8G8S6_TRICO</name>
<feature type="region of interest" description="Disordered" evidence="1">
    <location>
        <begin position="192"/>
        <end position="230"/>
    </location>
</feature>
<sequence>MSLSSGGNSGGVVQENITVLGGNRTSDSYDILGIVLGTVKSVLKWSLVCEEVERKEQSRMEKIVGPLGHDPTAPDDLNTVTDTLMFDSATIIAALIVTFFVFYFIDFFIQMFSGVSTMLSADTSASVANIQPVIPTRSHKRRKPGSTSMSRETTSQITWPSDFTQSTVTPVPGPSPMKDILTKSIRPTFSKELALPPKNTPPAQNKGADASSVKYDSTPKMSPDRRLAGRSPAMVGDISEIAASDIHYRENKVSEHLRLLIPVYIISTGFCATARCVRCDK</sequence>
<evidence type="ECO:0000256" key="2">
    <source>
        <dbReference type="SAM" id="Phobius"/>
    </source>
</evidence>
<keyword evidence="2" id="KW-0812">Transmembrane</keyword>
<feature type="compositionally biased region" description="Polar residues" evidence="1">
    <location>
        <begin position="145"/>
        <end position="156"/>
    </location>
</feature>
<dbReference type="Proteomes" id="UP001331761">
    <property type="component" value="Unassembled WGS sequence"/>
</dbReference>
<comment type="caution">
    <text evidence="3">The sequence shown here is derived from an EMBL/GenBank/DDBJ whole genome shotgun (WGS) entry which is preliminary data.</text>
</comment>
<feature type="region of interest" description="Disordered" evidence="1">
    <location>
        <begin position="137"/>
        <end position="156"/>
    </location>
</feature>
<keyword evidence="2" id="KW-1133">Transmembrane helix</keyword>
<dbReference type="EMBL" id="WIXE01000910">
    <property type="protein sequence ID" value="KAK5986200.1"/>
    <property type="molecule type" value="Genomic_DNA"/>
</dbReference>
<evidence type="ECO:0000313" key="3">
    <source>
        <dbReference type="EMBL" id="KAK5986200.1"/>
    </source>
</evidence>
<organism evidence="3 4">
    <name type="scientific">Trichostrongylus colubriformis</name>
    <name type="common">Black scour worm</name>
    <dbReference type="NCBI Taxonomy" id="6319"/>
    <lineage>
        <taxon>Eukaryota</taxon>
        <taxon>Metazoa</taxon>
        <taxon>Ecdysozoa</taxon>
        <taxon>Nematoda</taxon>
        <taxon>Chromadorea</taxon>
        <taxon>Rhabditida</taxon>
        <taxon>Rhabditina</taxon>
        <taxon>Rhabditomorpha</taxon>
        <taxon>Strongyloidea</taxon>
        <taxon>Trichostrongylidae</taxon>
        <taxon>Trichostrongylus</taxon>
    </lineage>
</organism>
<accession>A0AAN8G8S6</accession>
<dbReference type="AlphaFoldDB" id="A0AAN8G8S6"/>
<keyword evidence="4" id="KW-1185">Reference proteome</keyword>
<evidence type="ECO:0000256" key="1">
    <source>
        <dbReference type="SAM" id="MobiDB-lite"/>
    </source>
</evidence>
<evidence type="ECO:0000313" key="4">
    <source>
        <dbReference type="Proteomes" id="UP001331761"/>
    </source>
</evidence>
<feature type="transmembrane region" description="Helical" evidence="2">
    <location>
        <begin position="89"/>
        <end position="109"/>
    </location>
</feature>
<protein>
    <submittedName>
        <fullName evidence="3">Uncharacterized protein</fullName>
    </submittedName>
</protein>
<gene>
    <name evidence="3" type="ORF">GCK32_013182</name>
</gene>
<proteinExistence type="predicted"/>
<reference evidence="3 4" key="1">
    <citation type="submission" date="2019-10" db="EMBL/GenBank/DDBJ databases">
        <title>Assembly and Annotation for the nematode Trichostrongylus colubriformis.</title>
        <authorList>
            <person name="Martin J."/>
        </authorList>
    </citation>
    <scope>NUCLEOTIDE SEQUENCE [LARGE SCALE GENOMIC DNA]</scope>
    <source>
        <strain evidence="3">G859</strain>
        <tissue evidence="3">Whole worm</tissue>
    </source>
</reference>
<keyword evidence="2" id="KW-0472">Membrane</keyword>